<dbReference type="InterPro" id="IPR003593">
    <property type="entry name" value="AAA+_ATPase"/>
</dbReference>
<organism evidence="6 7">
    <name type="scientific">Helicobacter macacae MIT 99-5501</name>
    <dbReference type="NCBI Taxonomy" id="1357400"/>
    <lineage>
        <taxon>Bacteria</taxon>
        <taxon>Pseudomonadati</taxon>
        <taxon>Campylobacterota</taxon>
        <taxon>Epsilonproteobacteria</taxon>
        <taxon>Campylobacterales</taxon>
        <taxon>Helicobacteraceae</taxon>
        <taxon>Helicobacter</taxon>
    </lineage>
</organism>
<dbReference type="HOGENOM" id="CLU_000604_1_22_7"/>
<dbReference type="Proteomes" id="UP000018731">
    <property type="component" value="Unassembled WGS sequence"/>
</dbReference>
<dbReference type="PANTHER" id="PTHR43023:SF3">
    <property type="entry name" value="PROTEIN TRIGALACTOSYLDIACYLGLYCEROL 3, CHLOROPLASTIC"/>
    <property type="match status" value="1"/>
</dbReference>
<proteinExistence type="predicted"/>
<dbReference type="GO" id="GO:0005524">
    <property type="term" value="F:ATP binding"/>
    <property type="evidence" value="ECO:0007669"/>
    <property type="project" value="UniProtKB-KW"/>
</dbReference>
<feature type="domain" description="ABC transporter" evidence="5">
    <location>
        <begin position="35"/>
        <end position="270"/>
    </location>
</feature>
<dbReference type="STRING" id="1357400.HMPREF2086_00011"/>
<dbReference type="InterPro" id="IPR027417">
    <property type="entry name" value="P-loop_NTPase"/>
</dbReference>
<evidence type="ECO:0000313" key="7">
    <source>
        <dbReference type="Proteomes" id="UP000018731"/>
    </source>
</evidence>
<dbReference type="PROSITE" id="PS00211">
    <property type="entry name" value="ABC_TRANSPORTER_1"/>
    <property type="match status" value="1"/>
</dbReference>
<reference evidence="6 7" key="1">
    <citation type="journal article" date="2014" name="Genome Announc.">
        <title>Draft genome sequences of six enterohepatic helicobacter species isolated from humans and one from rhesus macaques.</title>
        <authorList>
            <person name="Shen Z."/>
            <person name="Sheh A."/>
            <person name="Young S.K."/>
            <person name="Abouelliel A."/>
            <person name="Ward D.V."/>
            <person name="Earl A.M."/>
            <person name="Fox J.G."/>
        </authorList>
    </citation>
    <scope>NUCLEOTIDE SEQUENCE [LARGE SCALE GENOMIC DNA]</scope>
    <source>
        <strain evidence="6 7">MIT 99-5501</strain>
    </source>
</reference>
<dbReference type="EMBL" id="AZJI01000001">
    <property type="protein sequence ID" value="ETD24679.1"/>
    <property type="molecule type" value="Genomic_DNA"/>
</dbReference>
<dbReference type="Gene3D" id="3.40.50.300">
    <property type="entry name" value="P-loop containing nucleotide triphosphate hydrolases"/>
    <property type="match status" value="1"/>
</dbReference>
<name>V8CBE0_9HELI</name>
<dbReference type="AlphaFoldDB" id="V8CBE0"/>
<dbReference type="InterPro" id="IPR017871">
    <property type="entry name" value="ABC_transporter-like_CS"/>
</dbReference>
<dbReference type="GO" id="GO:0016887">
    <property type="term" value="F:ATP hydrolysis activity"/>
    <property type="evidence" value="ECO:0007669"/>
    <property type="project" value="InterPro"/>
</dbReference>
<dbReference type="SUPFAM" id="SSF52540">
    <property type="entry name" value="P-loop containing nucleoside triphosphate hydrolases"/>
    <property type="match status" value="1"/>
</dbReference>
<keyword evidence="2" id="KW-0547">Nucleotide-binding</keyword>
<dbReference type="eggNOG" id="COG1127">
    <property type="taxonomic scope" value="Bacteria"/>
</dbReference>
<evidence type="ECO:0000256" key="2">
    <source>
        <dbReference type="ARBA" id="ARBA00022741"/>
    </source>
</evidence>
<evidence type="ECO:0000256" key="1">
    <source>
        <dbReference type="ARBA" id="ARBA00022448"/>
    </source>
</evidence>
<dbReference type="RefSeq" id="WP_023926681.1">
    <property type="nucleotide sequence ID" value="NZ_KI669454.1"/>
</dbReference>
<dbReference type="Pfam" id="PF00005">
    <property type="entry name" value="ABC_tran"/>
    <property type="match status" value="1"/>
</dbReference>
<gene>
    <name evidence="6" type="ORF">HMPREF2086_00011</name>
</gene>
<accession>V8CBE0</accession>
<comment type="caution">
    <text evidence="6">The sequence shown here is derived from an EMBL/GenBank/DDBJ whole genome shotgun (WGS) entry which is preliminary data.</text>
</comment>
<evidence type="ECO:0000256" key="4">
    <source>
        <dbReference type="SAM" id="MobiDB-lite"/>
    </source>
</evidence>
<dbReference type="OrthoDB" id="9809450at2"/>
<dbReference type="InterPro" id="IPR003439">
    <property type="entry name" value="ABC_transporter-like_ATP-bd"/>
</dbReference>
<dbReference type="PROSITE" id="PS50893">
    <property type="entry name" value="ABC_TRANSPORTER_2"/>
    <property type="match status" value="1"/>
</dbReference>
<evidence type="ECO:0000256" key="3">
    <source>
        <dbReference type="ARBA" id="ARBA00022840"/>
    </source>
</evidence>
<feature type="region of interest" description="Disordered" evidence="4">
    <location>
        <begin position="1"/>
        <end position="29"/>
    </location>
</feature>
<dbReference type="PANTHER" id="PTHR43023">
    <property type="entry name" value="PROTEIN TRIGALACTOSYLDIACYLGLYCEROL 3, CHLOROPLASTIC"/>
    <property type="match status" value="1"/>
</dbReference>
<keyword evidence="7" id="KW-1185">Reference proteome</keyword>
<keyword evidence="1" id="KW-0813">Transport</keyword>
<evidence type="ECO:0000259" key="5">
    <source>
        <dbReference type="PROSITE" id="PS50893"/>
    </source>
</evidence>
<feature type="compositionally biased region" description="Basic and acidic residues" evidence="4">
    <location>
        <begin position="1"/>
        <end position="23"/>
    </location>
</feature>
<dbReference type="PATRIC" id="fig|1357400.3.peg.15"/>
<dbReference type="SMART" id="SM00382">
    <property type="entry name" value="AAA"/>
    <property type="match status" value="1"/>
</dbReference>
<evidence type="ECO:0000313" key="6">
    <source>
        <dbReference type="EMBL" id="ETD24679.1"/>
    </source>
</evidence>
<protein>
    <recommendedName>
        <fullName evidence="5">ABC transporter domain-containing protein</fullName>
    </recommendedName>
</protein>
<sequence length="282" mass="31553">MSKKTTQDFAKKSTLESTPRDFTKSTNAPKGKPIIEVKNLYTSYGNRLIHDNISFSIYQNEIFGILGGSGSGKSTLLKTMVLLQPPQSGEIKIFDKDIWKLKNPTHFLNHCGVLFQFGALYSSLTVIENVGILLEEYSDYPKSTIKEIAKSLIAKVGLEPNAYHLYPYELSGGMKKRVGLARALALNPQILFLDEPTSGLDPASAQKLDELICKLQDELQMTIVMVSHDLDSVRDTANRFLMLKNGKIEFLGTLHELKESISTLSSDNLFFSNRGERLWKDA</sequence>
<keyword evidence="3" id="KW-0067">ATP-binding</keyword>